<dbReference type="PANTHER" id="PTHR43626">
    <property type="entry name" value="ACYL-COA N-ACYLTRANSFERASE"/>
    <property type="match status" value="1"/>
</dbReference>
<evidence type="ECO:0000256" key="1">
    <source>
        <dbReference type="ARBA" id="ARBA00022679"/>
    </source>
</evidence>
<keyword evidence="2" id="KW-0012">Acyltransferase</keyword>
<name>A0A9D1NR47_9FIRM</name>
<proteinExistence type="predicted"/>
<dbReference type="EMBL" id="DVOL01000097">
    <property type="protein sequence ID" value="HIV11374.1"/>
    <property type="molecule type" value="Genomic_DNA"/>
</dbReference>
<dbReference type="PANTHER" id="PTHR43626:SF4">
    <property type="entry name" value="GCN5-RELATED N-ACETYLTRANSFERASE 2, CHLOROPLASTIC"/>
    <property type="match status" value="1"/>
</dbReference>
<evidence type="ECO:0000259" key="3">
    <source>
        <dbReference type="PROSITE" id="PS51186"/>
    </source>
</evidence>
<reference evidence="4" key="2">
    <citation type="journal article" date="2021" name="PeerJ">
        <title>Extensive microbial diversity within the chicken gut microbiome revealed by metagenomics and culture.</title>
        <authorList>
            <person name="Gilroy R."/>
            <person name="Ravi A."/>
            <person name="Getino M."/>
            <person name="Pursley I."/>
            <person name="Horton D.L."/>
            <person name="Alikhan N.F."/>
            <person name="Baker D."/>
            <person name="Gharbi K."/>
            <person name="Hall N."/>
            <person name="Watson M."/>
            <person name="Adriaenssens E.M."/>
            <person name="Foster-Nyarko E."/>
            <person name="Jarju S."/>
            <person name="Secka A."/>
            <person name="Antonio M."/>
            <person name="Oren A."/>
            <person name="Chaudhuri R.R."/>
            <person name="La Ragione R."/>
            <person name="Hildebrand F."/>
            <person name="Pallen M.J."/>
        </authorList>
    </citation>
    <scope>NUCLEOTIDE SEQUENCE</scope>
    <source>
        <strain evidence="4">1370</strain>
    </source>
</reference>
<dbReference type="InterPro" id="IPR000182">
    <property type="entry name" value="GNAT_dom"/>
</dbReference>
<dbReference type="SUPFAM" id="SSF55729">
    <property type="entry name" value="Acyl-CoA N-acyltransferases (Nat)"/>
    <property type="match status" value="1"/>
</dbReference>
<dbReference type="CDD" id="cd04301">
    <property type="entry name" value="NAT_SF"/>
    <property type="match status" value="1"/>
</dbReference>
<accession>A0A9D1NR47</accession>
<evidence type="ECO:0000313" key="4">
    <source>
        <dbReference type="EMBL" id="HIV11374.1"/>
    </source>
</evidence>
<reference evidence="4" key="1">
    <citation type="submission" date="2020-10" db="EMBL/GenBank/DDBJ databases">
        <authorList>
            <person name="Gilroy R."/>
        </authorList>
    </citation>
    <scope>NUCLEOTIDE SEQUENCE</scope>
    <source>
        <strain evidence="4">1370</strain>
    </source>
</reference>
<organism evidence="4 5">
    <name type="scientific">Candidatus Faeciplasma avium</name>
    <dbReference type="NCBI Taxonomy" id="2840798"/>
    <lineage>
        <taxon>Bacteria</taxon>
        <taxon>Bacillati</taxon>
        <taxon>Bacillota</taxon>
        <taxon>Clostridia</taxon>
        <taxon>Eubacteriales</taxon>
        <taxon>Oscillospiraceae</taxon>
        <taxon>Oscillospiraceae incertae sedis</taxon>
        <taxon>Candidatus Faeciplasma</taxon>
    </lineage>
</organism>
<dbReference type="AlphaFoldDB" id="A0A9D1NR47"/>
<dbReference type="Pfam" id="PF13673">
    <property type="entry name" value="Acetyltransf_10"/>
    <property type="match status" value="1"/>
</dbReference>
<dbReference type="GO" id="GO:0005737">
    <property type="term" value="C:cytoplasm"/>
    <property type="evidence" value="ECO:0007669"/>
    <property type="project" value="TreeGrafter"/>
</dbReference>
<gene>
    <name evidence="4" type="ORF">IAD28_06765</name>
</gene>
<sequence length="134" mass="15394">MEITYKSIHDFSEEELKDLFLSVKWSSGHYPEKLVAAMKNYETVYSAWDGDRLIGLLSALDDGVMTAYVHYLLVNPEYQRLGIGKRLVELAKEKYKDYLKIILVSYDEGVGFYQSCGFKKGEGECPMLLTSLWT</sequence>
<dbReference type="Proteomes" id="UP000823960">
    <property type="component" value="Unassembled WGS sequence"/>
</dbReference>
<comment type="caution">
    <text evidence="4">The sequence shown here is derived from an EMBL/GenBank/DDBJ whole genome shotgun (WGS) entry which is preliminary data.</text>
</comment>
<protein>
    <submittedName>
        <fullName evidence="4">GNAT family N-acetyltransferase</fullName>
    </submittedName>
</protein>
<feature type="domain" description="N-acetyltransferase" evidence="3">
    <location>
        <begin position="6"/>
        <end position="134"/>
    </location>
</feature>
<dbReference type="InterPro" id="IPR016181">
    <property type="entry name" value="Acyl_CoA_acyltransferase"/>
</dbReference>
<keyword evidence="1" id="KW-0808">Transferase</keyword>
<dbReference type="InterPro" id="IPR045039">
    <property type="entry name" value="NSI-like"/>
</dbReference>
<evidence type="ECO:0000256" key="2">
    <source>
        <dbReference type="ARBA" id="ARBA00023315"/>
    </source>
</evidence>
<evidence type="ECO:0000313" key="5">
    <source>
        <dbReference type="Proteomes" id="UP000823960"/>
    </source>
</evidence>
<dbReference type="Gene3D" id="3.40.630.30">
    <property type="match status" value="1"/>
</dbReference>
<dbReference type="GO" id="GO:0008080">
    <property type="term" value="F:N-acetyltransferase activity"/>
    <property type="evidence" value="ECO:0007669"/>
    <property type="project" value="InterPro"/>
</dbReference>
<dbReference type="PROSITE" id="PS51186">
    <property type="entry name" value="GNAT"/>
    <property type="match status" value="1"/>
</dbReference>